<dbReference type="AlphaFoldDB" id="A0A6P7HD98"/>
<dbReference type="InterPro" id="IPR019734">
    <property type="entry name" value="TPR_rpt"/>
</dbReference>
<feature type="repeat" description="TPR" evidence="8">
    <location>
        <begin position="42"/>
        <end position="75"/>
    </location>
</feature>
<evidence type="ECO:0000313" key="10">
    <source>
        <dbReference type="RefSeq" id="XP_028153745.1"/>
    </source>
</evidence>
<sequence length="162" mass="18451">MYSANIINDGDFTRTIYTLIKENKLVEAIKILHGITESNSTRAGLSLLAYCYFYIQDFVKAASYYEKLTNLYPDNDDYKLYHAQALYQACMYEESYQACNKLADSQDYNERVVKLQAAIKYSQEDVLSAKNLVEASSPSDPDRDVNLGCLLYKVRTGISNTI</sequence>
<keyword evidence="6 9" id="KW-0969">Cilium</keyword>
<dbReference type="Gene3D" id="1.25.40.10">
    <property type="entry name" value="Tetratricopeptide repeat domain"/>
    <property type="match status" value="1"/>
</dbReference>
<reference evidence="10" key="1">
    <citation type="submission" date="2025-08" db="UniProtKB">
        <authorList>
            <consortium name="RefSeq"/>
        </authorList>
    </citation>
    <scope>IDENTIFICATION</scope>
    <source>
        <tissue evidence="10">Whole insect</tissue>
    </source>
</reference>
<evidence type="ECO:0000256" key="1">
    <source>
        <dbReference type="ARBA" id="ARBA00004138"/>
    </source>
</evidence>
<comment type="function">
    <text evidence="9">Required for polyglutamylation of axonemal tubulin. Plays a role in anterograde intraflagellar transport (IFT), the process by which cilia precursors are transported from the base of the cilium to the site of their incorporation at the tip.</text>
</comment>
<evidence type="ECO:0000256" key="9">
    <source>
        <dbReference type="RuleBase" id="RU367070"/>
    </source>
</evidence>
<evidence type="ECO:0000256" key="5">
    <source>
        <dbReference type="ARBA" id="ARBA00022803"/>
    </source>
</evidence>
<comment type="similarity">
    <text evidence="2 9">Belongs to the TTC30/dfy-1/fleer family.</text>
</comment>
<dbReference type="GO" id="GO:0030992">
    <property type="term" value="C:intraciliary transport particle B"/>
    <property type="evidence" value="ECO:0007669"/>
    <property type="project" value="TreeGrafter"/>
</dbReference>
<dbReference type="PANTHER" id="PTHR20931:SF0">
    <property type="entry name" value="TETRATRICOPEPTIDE REPEAT PROTEIN 30"/>
    <property type="match status" value="1"/>
</dbReference>
<evidence type="ECO:0000256" key="8">
    <source>
        <dbReference type="PROSITE-ProRule" id="PRU00339"/>
    </source>
</evidence>
<gene>
    <name evidence="10" type="primary">LOC114347217</name>
</gene>
<dbReference type="InterPro" id="IPR011990">
    <property type="entry name" value="TPR-like_helical_dom_sf"/>
</dbReference>
<dbReference type="GO" id="GO:0005879">
    <property type="term" value="C:axonemal microtubule"/>
    <property type="evidence" value="ECO:0007669"/>
    <property type="project" value="UniProtKB-UniRule"/>
</dbReference>
<evidence type="ECO:0000256" key="7">
    <source>
        <dbReference type="ARBA" id="ARBA00023273"/>
    </source>
</evidence>
<proteinExistence type="inferred from homology"/>
<dbReference type="SUPFAM" id="SSF48452">
    <property type="entry name" value="TPR-like"/>
    <property type="match status" value="1"/>
</dbReference>
<evidence type="ECO:0000256" key="3">
    <source>
        <dbReference type="ARBA" id="ARBA00022737"/>
    </source>
</evidence>
<dbReference type="GO" id="GO:0042073">
    <property type="term" value="P:intraciliary transport"/>
    <property type="evidence" value="ECO:0007669"/>
    <property type="project" value="UniProtKB-UniRule"/>
</dbReference>
<dbReference type="InterPro" id="IPR039941">
    <property type="entry name" value="TT30"/>
</dbReference>
<accession>A0A6P7HD98</accession>
<protein>
    <recommendedName>
        <fullName evidence="9">Tetratricopeptide repeat protein 30</fullName>
    </recommendedName>
</protein>
<dbReference type="InParanoid" id="A0A6P7HD98"/>
<name>A0A6P7HD98_DIAVI</name>
<comment type="subcellular location">
    <subcellularLocation>
        <location evidence="1 9">Cell projection</location>
        <location evidence="1 9">Cilium</location>
    </subcellularLocation>
</comment>
<evidence type="ECO:0000256" key="4">
    <source>
        <dbReference type="ARBA" id="ARBA00022794"/>
    </source>
</evidence>
<dbReference type="RefSeq" id="XP_028153745.1">
    <property type="nucleotide sequence ID" value="XM_028297944.1"/>
</dbReference>
<keyword evidence="4 9" id="KW-0970">Cilium biogenesis/degradation</keyword>
<evidence type="ECO:0000256" key="2">
    <source>
        <dbReference type="ARBA" id="ARBA00009522"/>
    </source>
</evidence>
<dbReference type="PROSITE" id="PS50005">
    <property type="entry name" value="TPR"/>
    <property type="match status" value="1"/>
</dbReference>
<keyword evidence="3" id="KW-0677">Repeat</keyword>
<organism evidence="10">
    <name type="scientific">Diabrotica virgifera virgifera</name>
    <name type="common">western corn rootworm</name>
    <dbReference type="NCBI Taxonomy" id="50390"/>
    <lineage>
        <taxon>Eukaryota</taxon>
        <taxon>Metazoa</taxon>
        <taxon>Ecdysozoa</taxon>
        <taxon>Arthropoda</taxon>
        <taxon>Hexapoda</taxon>
        <taxon>Insecta</taxon>
        <taxon>Pterygota</taxon>
        <taxon>Neoptera</taxon>
        <taxon>Endopterygota</taxon>
        <taxon>Coleoptera</taxon>
        <taxon>Polyphaga</taxon>
        <taxon>Cucujiformia</taxon>
        <taxon>Chrysomeloidea</taxon>
        <taxon>Chrysomelidae</taxon>
        <taxon>Galerucinae</taxon>
        <taxon>Diabroticina</taxon>
        <taxon>Diabroticites</taxon>
        <taxon>Diabrotica</taxon>
    </lineage>
</organism>
<keyword evidence="5 8" id="KW-0802">TPR repeat</keyword>
<dbReference type="PANTHER" id="PTHR20931">
    <property type="entry name" value="TETRATRICOPEPTIDE REPEAT PROTEIN 30"/>
    <property type="match status" value="1"/>
</dbReference>
<dbReference type="GO" id="GO:0120170">
    <property type="term" value="F:intraciliary transport particle B binding"/>
    <property type="evidence" value="ECO:0007669"/>
    <property type="project" value="TreeGrafter"/>
</dbReference>
<evidence type="ECO:0000256" key="6">
    <source>
        <dbReference type="ARBA" id="ARBA00023069"/>
    </source>
</evidence>
<keyword evidence="7 9" id="KW-0966">Cell projection</keyword>